<keyword evidence="2" id="KW-0805">Transcription regulation</keyword>
<dbReference type="STRING" id="4565.A0A3B6SNB3"/>
<dbReference type="AlphaFoldDB" id="A0A3B6SNB3"/>
<reference evidence="5" key="2">
    <citation type="submission" date="2018-10" db="UniProtKB">
        <authorList>
            <consortium name="EnsemblPlants"/>
        </authorList>
    </citation>
    <scope>IDENTIFICATION</scope>
</reference>
<dbReference type="Gramene" id="TraesJUL7B03G04277380.1">
    <property type="protein sequence ID" value="TraesJUL7B03G04277380.1"/>
    <property type="gene ID" value="TraesJUL7B03G04277380"/>
</dbReference>
<evidence type="ECO:0000256" key="3">
    <source>
        <dbReference type="ARBA" id="ARBA00023163"/>
    </source>
</evidence>
<accession>A0A3B6SNB3</accession>
<evidence type="ECO:0000256" key="1">
    <source>
        <dbReference type="ARBA" id="ARBA00005510"/>
    </source>
</evidence>
<dbReference type="InterPro" id="IPR044660">
    <property type="entry name" value="IBH1-like"/>
</dbReference>
<organism evidence="5">
    <name type="scientific">Triticum aestivum</name>
    <name type="common">Wheat</name>
    <dbReference type="NCBI Taxonomy" id="4565"/>
    <lineage>
        <taxon>Eukaryota</taxon>
        <taxon>Viridiplantae</taxon>
        <taxon>Streptophyta</taxon>
        <taxon>Embryophyta</taxon>
        <taxon>Tracheophyta</taxon>
        <taxon>Spermatophyta</taxon>
        <taxon>Magnoliopsida</taxon>
        <taxon>Liliopsida</taxon>
        <taxon>Poales</taxon>
        <taxon>Poaceae</taxon>
        <taxon>BOP clade</taxon>
        <taxon>Pooideae</taxon>
        <taxon>Triticodae</taxon>
        <taxon>Triticeae</taxon>
        <taxon>Triticinae</taxon>
        <taxon>Triticum</taxon>
    </lineage>
</organism>
<dbReference type="EnsemblPlants" id="TraesCS7B02G408000.1">
    <property type="protein sequence ID" value="TraesCS7B02G408000.1"/>
    <property type="gene ID" value="TraesCS7B02G408000"/>
</dbReference>
<dbReference type="SMR" id="A0A3B6SNB3"/>
<dbReference type="PANTHER" id="PTHR33124:SF2">
    <property type="entry name" value="OS06G0653200 PROTEIN"/>
    <property type="match status" value="1"/>
</dbReference>
<dbReference type="Gramene" id="TraesNORUn03G04712280.1">
    <property type="protein sequence ID" value="TraesNORUn03G04712280.1"/>
    <property type="gene ID" value="TraesNORUn03G04712280"/>
</dbReference>
<reference evidence="5" key="1">
    <citation type="submission" date="2018-08" db="EMBL/GenBank/DDBJ databases">
        <authorList>
            <person name="Rossello M."/>
        </authorList>
    </citation>
    <scope>NUCLEOTIDE SEQUENCE [LARGE SCALE GENOMIC DNA]</scope>
    <source>
        <strain evidence="5">cv. Chinese Spring</strain>
    </source>
</reference>
<evidence type="ECO:0000259" key="4">
    <source>
        <dbReference type="Pfam" id="PF26576"/>
    </source>
</evidence>
<protein>
    <recommendedName>
        <fullName evidence="4">IBH1-like N-terminal domain-containing protein</fullName>
    </recommendedName>
</protein>
<dbReference type="PANTHER" id="PTHR33124">
    <property type="entry name" value="TRANSCRIPTION FACTOR IBH1-LIKE 1"/>
    <property type="match status" value="1"/>
</dbReference>
<proteinExistence type="inferred from homology"/>
<dbReference type="Gramene" id="TraesCLE_scaffold_044227_01G000100.1">
    <property type="protein sequence ID" value="TraesCLE_scaffold_044227_01G000100.1"/>
    <property type="gene ID" value="TraesCLE_scaffold_044227_01G000100"/>
</dbReference>
<feature type="domain" description="IBH1-like N-terminal" evidence="4">
    <location>
        <begin position="9"/>
        <end position="75"/>
    </location>
</feature>
<dbReference type="SUPFAM" id="SSF47459">
    <property type="entry name" value="HLH, helix-loop-helix DNA-binding domain"/>
    <property type="match status" value="1"/>
</dbReference>
<dbReference type="Proteomes" id="UP000019116">
    <property type="component" value="Chromosome 7B"/>
</dbReference>
<dbReference type="Gramene" id="TraesCS7B02G408000.1">
    <property type="protein sequence ID" value="TraesCS7B02G408000.1"/>
    <property type="gene ID" value="TraesCS7B02G408000"/>
</dbReference>
<dbReference type="Gramene" id="TraesCS7B03G1099100.1">
    <property type="protein sequence ID" value="TraesCS7B03G1099100.1.CDS"/>
    <property type="gene ID" value="TraesCS7B03G1099100"/>
</dbReference>
<comment type="similarity">
    <text evidence="1">Belongs to the bHLH protein family.</text>
</comment>
<dbReference type="GO" id="GO:0046983">
    <property type="term" value="F:protein dimerization activity"/>
    <property type="evidence" value="ECO:0007669"/>
    <property type="project" value="InterPro"/>
</dbReference>
<evidence type="ECO:0000313" key="5">
    <source>
        <dbReference type="EnsemblPlants" id="TraesCS7B02G408000.1"/>
    </source>
</evidence>
<evidence type="ECO:0000313" key="6">
    <source>
        <dbReference type="Proteomes" id="UP000019116"/>
    </source>
</evidence>
<dbReference type="OMA" id="IDIACHS"/>
<dbReference type="OrthoDB" id="1922093at2759"/>
<dbReference type="InterPro" id="IPR036638">
    <property type="entry name" value="HLH_DNA-bd_sf"/>
</dbReference>
<keyword evidence="6" id="KW-1185">Reference proteome</keyword>
<keyword evidence="3" id="KW-0804">Transcription</keyword>
<dbReference type="Pfam" id="PF26576">
    <property type="entry name" value="IBH1_N"/>
    <property type="match status" value="1"/>
</dbReference>
<dbReference type="Gramene" id="TraesRN7B0101107600.1">
    <property type="protein sequence ID" value="TraesRN7B0101107600.1"/>
    <property type="gene ID" value="TraesRN7B0101107600"/>
</dbReference>
<dbReference type="InterPro" id="IPR059002">
    <property type="entry name" value="IBH1_N"/>
</dbReference>
<dbReference type="GO" id="GO:0006355">
    <property type="term" value="P:regulation of DNA-templated transcription"/>
    <property type="evidence" value="ECO:0007669"/>
    <property type="project" value="InterPro"/>
</dbReference>
<name>A0A3B6SNB3_WHEAT</name>
<evidence type="ECO:0000256" key="2">
    <source>
        <dbReference type="ARBA" id="ARBA00023015"/>
    </source>
</evidence>
<sequence length="180" mass="19608">MQGPKTSTKTFKQAFLKKLILGLQLQGRMRTSFGSDAMSLHERKLAIKSSANAAMVAARRASRTDARWPKAILASAAVSPSSSACKVQRCRRMVSRCCRRKRSWIRSGRASGGDVARRIMVLREVIPGGRDATVNEATLLREAMDYAVHLRAQVDMLRLLSEAVQRSSSCSAAPGGVSSD</sequence>